<evidence type="ECO:0000256" key="7">
    <source>
        <dbReference type="ARBA" id="ARBA00023043"/>
    </source>
</evidence>
<sequence>MSSAGSTARRAGSGSWHSERGEGRGAKPQPAPLGSVQRENKVSLKATWTDEESKQPSPPLPGLADRLRAQATALATRPPAPALPRSPPCADPSPSKESDQTAIHQTAIHQTAIRSYYQLIAATVGNVEWLRFCLNQSLGEIPTNNKGFTAIHFAAQRGKLACLQVLVEEFKFPVDLLTNDSQTPLHLVIHRDNTSVALPCIYYLLEKGAALNVQTCNGSTPLHLAAREGLLDCVKVLVQSGANVHAQDAMGYKPIDFCKIWNHRACARFLKDAMWKKDKKDFAREMGKMKTFKSQLALMEHNYLIEYQKEHKMLKEAAIRKWLHSKLHPGHSLVSNTKQARVTALSKTPEQRRSQCSRSFQPSVEMRLQCMPQPTEMPKPIYRNPTHPSVEERLQRMPQPTEMPKPIYRNPTVKRPMMWNVSNNPARSPITQISHPQGIRLGVHPDPSPEHDFSSFLEVTPDGHGGAQLHTVDGHWVAPVPRLPFEVILRTLYPRVWPYRMKVPQGFYPISMREVPRKRHLGNDTFWTDTLTMNLRDTFDEAFLAAVRSHQGLPALPCPQTHP</sequence>
<dbReference type="FunFam" id="1.25.40.20:FF:000324">
    <property type="entry name" value="Ankyrin repeat domain 53"/>
    <property type="match status" value="1"/>
</dbReference>
<dbReference type="GO" id="GO:0051301">
    <property type="term" value="P:cell division"/>
    <property type="evidence" value="ECO:0007669"/>
    <property type="project" value="UniProtKB-KW"/>
</dbReference>
<dbReference type="PROSITE" id="PS50088">
    <property type="entry name" value="ANK_REPEAT"/>
    <property type="match status" value="2"/>
</dbReference>
<comment type="function">
    <text evidence="10">Required for normal progression through mitosis. Involved in chromosome alignment and cytokinesis via regulation of microtubules polymerization.</text>
</comment>
<evidence type="ECO:0000256" key="4">
    <source>
        <dbReference type="ARBA" id="ARBA00022618"/>
    </source>
</evidence>
<dbReference type="CTD" id="79998"/>
<keyword evidence="8" id="KW-0206">Cytoskeleton</keyword>
<feature type="repeat" description="ANK" evidence="13">
    <location>
        <begin position="217"/>
        <end position="249"/>
    </location>
</feature>
<dbReference type="GO" id="GO:0000922">
    <property type="term" value="C:spindle pole"/>
    <property type="evidence" value="ECO:0007669"/>
    <property type="project" value="TreeGrafter"/>
</dbReference>
<accession>A0A6J3J0B9</accession>
<dbReference type="GO" id="GO:0031116">
    <property type="term" value="P:positive regulation of microtubule polymerization"/>
    <property type="evidence" value="ECO:0007669"/>
    <property type="project" value="TreeGrafter"/>
</dbReference>
<dbReference type="PROSITE" id="PS50297">
    <property type="entry name" value="ANK_REP_REGION"/>
    <property type="match status" value="2"/>
</dbReference>
<dbReference type="GO" id="GO:0007080">
    <property type="term" value="P:mitotic metaphase chromosome alignment"/>
    <property type="evidence" value="ECO:0007669"/>
    <property type="project" value="TreeGrafter"/>
</dbReference>
<evidence type="ECO:0000256" key="10">
    <source>
        <dbReference type="ARBA" id="ARBA00060004"/>
    </source>
</evidence>
<feature type="region of interest" description="Disordered" evidence="14">
    <location>
        <begin position="1"/>
        <end position="103"/>
    </location>
</feature>
<feature type="compositionally biased region" description="Pro residues" evidence="14">
    <location>
        <begin position="78"/>
        <end position="91"/>
    </location>
</feature>
<evidence type="ECO:0000256" key="11">
    <source>
        <dbReference type="ARBA" id="ARBA00064006"/>
    </source>
</evidence>
<dbReference type="InterPro" id="IPR042335">
    <property type="entry name" value="ANKRD53"/>
</dbReference>
<evidence type="ECO:0000256" key="1">
    <source>
        <dbReference type="ARBA" id="ARBA00004186"/>
    </source>
</evidence>
<keyword evidence="3" id="KW-0597">Phosphoprotein</keyword>
<organism evidence="15 16">
    <name type="scientific">Sapajus apella</name>
    <name type="common">Brown-capped capuchin</name>
    <name type="synonym">Cebus apella</name>
    <dbReference type="NCBI Taxonomy" id="9515"/>
    <lineage>
        <taxon>Eukaryota</taxon>
        <taxon>Metazoa</taxon>
        <taxon>Chordata</taxon>
        <taxon>Craniata</taxon>
        <taxon>Vertebrata</taxon>
        <taxon>Euteleostomi</taxon>
        <taxon>Mammalia</taxon>
        <taxon>Eutheria</taxon>
        <taxon>Euarchontoglires</taxon>
        <taxon>Primates</taxon>
        <taxon>Haplorrhini</taxon>
        <taxon>Platyrrhini</taxon>
        <taxon>Cebidae</taxon>
        <taxon>Cebinae</taxon>
        <taxon>Sapajus</taxon>
    </lineage>
</organism>
<feature type="repeat" description="ANK" evidence="13">
    <location>
        <begin position="180"/>
        <end position="216"/>
    </location>
</feature>
<evidence type="ECO:0000256" key="9">
    <source>
        <dbReference type="ARBA" id="ARBA00023306"/>
    </source>
</evidence>
<dbReference type="Gene3D" id="1.25.40.20">
    <property type="entry name" value="Ankyrin repeat-containing domain"/>
    <property type="match status" value="2"/>
</dbReference>
<keyword evidence="6" id="KW-0498">Mitosis</keyword>
<evidence type="ECO:0000256" key="3">
    <source>
        <dbReference type="ARBA" id="ARBA00022553"/>
    </source>
</evidence>
<comment type="subunit">
    <text evidence="11">Interacts with PSRC1; recruited by PSRC1 to the spindle during mitosis.</text>
</comment>
<dbReference type="Pfam" id="PF00023">
    <property type="entry name" value="Ank"/>
    <property type="match status" value="1"/>
</dbReference>
<evidence type="ECO:0000256" key="8">
    <source>
        <dbReference type="ARBA" id="ARBA00023212"/>
    </source>
</evidence>
<feature type="compositionally biased region" description="Low complexity" evidence="14">
    <location>
        <begin position="1"/>
        <end position="15"/>
    </location>
</feature>
<evidence type="ECO:0000313" key="15">
    <source>
        <dbReference type="Proteomes" id="UP000504640"/>
    </source>
</evidence>
<evidence type="ECO:0000256" key="6">
    <source>
        <dbReference type="ARBA" id="ARBA00022776"/>
    </source>
</evidence>
<dbReference type="SUPFAM" id="SSF48403">
    <property type="entry name" value="Ankyrin repeat"/>
    <property type="match status" value="1"/>
</dbReference>
<dbReference type="GeneID" id="116560453"/>
<dbReference type="GO" id="GO:1902412">
    <property type="term" value="P:regulation of mitotic cytokinesis"/>
    <property type="evidence" value="ECO:0007669"/>
    <property type="project" value="InterPro"/>
</dbReference>
<feature type="region of interest" description="Disordered" evidence="14">
    <location>
        <begin position="333"/>
        <end position="361"/>
    </location>
</feature>
<proteinExistence type="predicted"/>
<dbReference type="RefSeq" id="XP_032147699.1">
    <property type="nucleotide sequence ID" value="XM_032291808.1"/>
</dbReference>
<dbReference type="SMART" id="SM00248">
    <property type="entry name" value="ANK"/>
    <property type="match status" value="3"/>
</dbReference>
<evidence type="ECO:0000313" key="16">
    <source>
        <dbReference type="RefSeq" id="XP_032147699.1"/>
    </source>
</evidence>
<comment type="subcellular location">
    <subcellularLocation>
        <location evidence="1">Cytoplasm</location>
        <location evidence="1">Cytoskeleton</location>
        <location evidence="1">Spindle</location>
    </subcellularLocation>
</comment>
<evidence type="ECO:0000256" key="13">
    <source>
        <dbReference type="PROSITE-ProRule" id="PRU00023"/>
    </source>
</evidence>
<dbReference type="Pfam" id="PF12796">
    <property type="entry name" value="Ank_2"/>
    <property type="match status" value="1"/>
</dbReference>
<dbReference type="PANTHER" id="PTHR24160:SF1">
    <property type="entry name" value="ANKYRIN REPEAT DOMAIN-CONTAINING PROTEIN 53"/>
    <property type="match status" value="1"/>
</dbReference>
<dbReference type="InterPro" id="IPR036770">
    <property type="entry name" value="Ankyrin_rpt-contain_sf"/>
</dbReference>
<keyword evidence="7 13" id="KW-0040">ANK repeat</keyword>
<evidence type="ECO:0000256" key="2">
    <source>
        <dbReference type="ARBA" id="ARBA00022490"/>
    </source>
</evidence>
<dbReference type="InterPro" id="IPR002110">
    <property type="entry name" value="Ankyrin_rpt"/>
</dbReference>
<evidence type="ECO:0000256" key="14">
    <source>
        <dbReference type="SAM" id="MobiDB-lite"/>
    </source>
</evidence>
<dbReference type="GO" id="GO:0060236">
    <property type="term" value="P:regulation of mitotic spindle organization"/>
    <property type="evidence" value="ECO:0007669"/>
    <property type="project" value="TreeGrafter"/>
</dbReference>
<reference evidence="16" key="1">
    <citation type="submission" date="2025-08" db="UniProtKB">
        <authorList>
            <consortium name="RefSeq"/>
        </authorList>
    </citation>
    <scope>IDENTIFICATION</scope>
    <source>
        <tissue evidence="16">Blood</tissue>
    </source>
</reference>
<protein>
    <recommendedName>
        <fullName evidence="12">Ankyrin repeat domain-containing protein 53</fullName>
    </recommendedName>
</protein>
<keyword evidence="5" id="KW-0677">Repeat</keyword>
<keyword evidence="2" id="KW-0963">Cytoplasm</keyword>
<name>A0A6J3J0B9_SAPAP</name>
<keyword evidence="9" id="KW-0131">Cell cycle</keyword>
<dbReference type="Proteomes" id="UP000504640">
    <property type="component" value="Unplaced"/>
</dbReference>
<dbReference type="PRINTS" id="PR01415">
    <property type="entry name" value="ANKYRIN"/>
</dbReference>
<keyword evidence="15" id="KW-1185">Reference proteome</keyword>
<keyword evidence="4" id="KW-0132">Cell division</keyword>
<gene>
    <name evidence="16" type="primary">ANKRD53</name>
</gene>
<evidence type="ECO:0000256" key="12">
    <source>
        <dbReference type="ARBA" id="ARBA00067297"/>
    </source>
</evidence>
<dbReference type="PANTHER" id="PTHR24160">
    <property type="entry name" value="ANKYRIN REPEAT DOMAIN-CONTAINING PROTEIN 53"/>
    <property type="match status" value="1"/>
</dbReference>
<dbReference type="AlphaFoldDB" id="A0A6J3J0B9"/>
<evidence type="ECO:0000256" key="5">
    <source>
        <dbReference type="ARBA" id="ARBA00022737"/>
    </source>
</evidence>